<evidence type="ECO:0000313" key="6">
    <source>
        <dbReference type="Proteomes" id="UP001154282"/>
    </source>
</evidence>
<dbReference type="Proteomes" id="UP001154282">
    <property type="component" value="Unassembled WGS sequence"/>
</dbReference>
<dbReference type="GO" id="GO:0003977">
    <property type="term" value="F:UDP-N-acetylglucosamine diphosphorylase activity"/>
    <property type="evidence" value="ECO:0007669"/>
    <property type="project" value="TreeGrafter"/>
</dbReference>
<dbReference type="GO" id="GO:0006048">
    <property type="term" value="P:UDP-N-acetylglucosamine biosynthetic process"/>
    <property type="evidence" value="ECO:0007669"/>
    <property type="project" value="TreeGrafter"/>
</dbReference>
<proteinExistence type="predicted"/>
<dbReference type="InterPro" id="IPR002618">
    <property type="entry name" value="UDPGP_fam"/>
</dbReference>
<dbReference type="EMBL" id="CAMGYJ010000005">
    <property type="protein sequence ID" value="CAI0416080.1"/>
    <property type="molecule type" value="Genomic_DNA"/>
</dbReference>
<feature type="domain" description="UGP3-like C-terminal hexapeptide repeats" evidence="4">
    <location>
        <begin position="843"/>
        <end position="984"/>
    </location>
</feature>
<dbReference type="AlphaFoldDB" id="A0AAV0K2T4"/>
<evidence type="ECO:0000256" key="1">
    <source>
        <dbReference type="ARBA" id="ARBA00022679"/>
    </source>
</evidence>
<comment type="caution">
    <text evidence="5">The sequence shown here is derived from an EMBL/GenBank/DDBJ whole genome shotgun (WGS) entry which is preliminary data.</text>
</comment>
<dbReference type="InterPro" id="IPR039741">
    <property type="entry name" value="UDP-sugar_pyrophosphorylase"/>
</dbReference>
<accession>A0AAV0K2T4</accession>
<dbReference type="InterPro" id="IPR057388">
    <property type="entry name" value="Hexapep_UGP3_C"/>
</dbReference>
<keyword evidence="6" id="KW-1185">Reference proteome</keyword>
<feature type="region of interest" description="Disordered" evidence="3">
    <location>
        <begin position="114"/>
        <end position="135"/>
    </location>
</feature>
<dbReference type="SUPFAM" id="SSF53448">
    <property type="entry name" value="Nucleotide-diphospho-sugar transferases"/>
    <property type="match status" value="1"/>
</dbReference>
<dbReference type="PANTHER" id="PTHR11952:SF14">
    <property type="entry name" value="UTP--GLUCOSE-1-PHOSPHATE URIDYLYLTRANSFERASE 3, CHLOROPLASTIC"/>
    <property type="match status" value="1"/>
</dbReference>
<evidence type="ECO:0000256" key="3">
    <source>
        <dbReference type="SAM" id="MobiDB-lite"/>
    </source>
</evidence>
<gene>
    <name evidence="5" type="ORF">LITE_LOCUS16837</name>
</gene>
<dbReference type="Pfam" id="PF01704">
    <property type="entry name" value="UDPGP"/>
    <property type="match status" value="1"/>
</dbReference>
<keyword evidence="1" id="KW-0808">Transferase</keyword>
<evidence type="ECO:0000256" key="2">
    <source>
        <dbReference type="ARBA" id="ARBA00022695"/>
    </source>
</evidence>
<evidence type="ECO:0000259" key="4">
    <source>
        <dbReference type="Pfam" id="PF25441"/>
    </source>
</evidence>
<dbReference type="InterPro" id="IPR029044">
    <property type="entry name" value="Nucleotide-diphossugar_trans"/>
</dbReference>
<keyword evidence="2" id="KW-0548">Nucleotidyltransferase</keyword>
<name>A0AAV0K2T4_9ROSI</name>
<protein>
    <recommendedName>
        <fullName evidence="4">UGP3-like C-terminal hexapeptide repeats domain-containing protein</fullName>
    </recommendedName>
</protein>
<reference evidence="5" key="1">
    <citation type="submission" date="2022-08" db="EMBL/GenBank/DDBJ databases">
        <authorList>
            <person name="Gutierrez-Valencia J."/>
        </authorList>
    </citation>
    <scope>NUCLEOTIDE SEQUENCE</scope>
</reference>
<feature type="compositionally biased region" description="Low complexity" evidence="3">
    <location>
        <begin position="114"/>
        <end position="123"/>
    </location>
</feature>
<dbReference type="Gene3D" id="3.90.550.10">
    <property type="entry name" value="Spore Coat Polysaccharide Biosynthesis Protein SpsA, Chain A"/>
    <property type="match status" value="1"/>
</dbReference>
<sequence>PRYILQASLGFIPLPTSHHFHTLLPSSSSAIAVRFFQIPFLLLFFPPQQLSSLLLCFPRPPSAVAAMATGSGAGNAIRNGALLPFPNSRLLAIPPSSATSLLLRRPAPQPFSSVSFSSSTSSSAEQHPPPSHRVFRHSRVSTATVECDPSAPDDFNFQQEISRLKALRSRLANCGGNLRGKLLVLQSDSRVKQFFGFKLGRSRVLELLDLDSEDLFLLKSLVAAGQEHVLGLEAVDGNAEAGSGSNSLKTALYTLAEMIERFDLGGPNGKRSLENNGHGVHVRDEEVRDLKRLLKNLREVEKFYDCIGGIIGYEIMVLEQLAHSTCEKQTTNWSQHLEDAMNCQCLEIHTPNGLDLSKDTEYASQAALWGIEGLPDLGEIYPLGGSADRLGLVDADTGECLPAAMLPYCGRTLLEGLIRDVQAREFLYFKIYGKQSITPVAIMTSSAKNNHERITSLCERLKWFGRGRSNFQLFEQPLVPAVSAEDGKWLVAKPFSPVSKPGGHGAIWKLAYDNGIFQWFYNHGRKGATVRQVSNVVAATDLTLLALAGMGLRHGKKLGFASCKQSSGATEGINVIVERMDLDGKWAYGLSCIEYTEFDKYGISNTPFSSNRLQSFPANTNILYVDLPSVESVASSNDERCLPGMVLNTRKQIVYEDQWGNRHSVPGGRLECTMQNIADNFLNTYLSRCYEVAEDELDTFIVYNERRRVTSSAKKNRKHAETSLRQVTVLLTFRNSASSICINRFRICLSVLILVQTPDGALLDTLRNAYDILSECDIELPQVEDDEKYVNSIPPFLILLHPALGPLWEVMRQKAGLKKGRYRRALSCKLRLQSFYGGMFSLIQIDGSLIVIAENVMGSTRMDEDGESILHYGHRCGRCRLENVHIVNKGIDWSCVDNVYWKHSVQRIEEFKVVLHGNSEFEACNVTIQGNHVFEVPDGHKMKVTSAGASGLEVKLDPIEPNKIDSGSWFWNYKVQGTHILLDLVETK</sequence>
<dbReference type="PANTHER" id="PTHR11952">
    <property type="entry name" value="UDP- GLUCOSE PYROPHOSPHORYLASE"/>
    <property type="match status" value="1"/>
</dbReference>
<dbReference type="Pfam" id="PF25441">
    <property type="entry name" value="Hexapep_UGP3_C"/>
    <property type="match status" value="1"/>
</dbReference>
<organism evidence="5 6">
    <name type="scientific">Linum tenue</name>
    <dbReference type="NCBI Taxonomy" id="586396"/>
    <lineage>
        <taxon>Eukaryota</taxon>
        <taxon>Viridiplantae</taxon>
        <taxon>Streptophyta</taxon>
        <taxon>Embryophyta</taxon>
        <taxon>Tracheophyta</taxon>
        <taxon>Spermatophyta</taxon>
        <taxon>Magnoliopsida</taxon>
        <taxon>eudicotyledons</taxon>
        <taxon>Gunneridae</taxon>
        <taxon>Pentapetalae</taxon>
        <taxon>rosids</taxon>
        <taxon>fabids</taxon>
        <taxon>Malpighiales</taxon>
        <taxon>Linaceae</taxon>
        <taxon>Linum</taxon>
    </lineage>
</organism>
<feature type="non-terminal residue" evidence="5">
    <location>
        <position position="1"/>
    </location>
</feature>
<evidence type="ECO:0000313" key="5">
    <source>
        <dbReference type="EMBL" id="CAI0416080.1"/>
    </source>
</evidence>